<evidence type="ECO:0000313" key="2">
    <source>
        <dbReference type="Proteomes" id="UP000029553"/>
    </source>
</evidence>
<sequence length="93" mass="10263">MRMEQLSMPQECMATHLEALQAAAVLTTMVFLTSTHQVDNLAMDLMAASVVLPKTYQLLIQERMPTHSVALPMVQAVTHISQPFLQMAAPKLA</sequence>
<dbReference type="AlphaFoldDB" id="A0A096F9I6"/>
<organism evidence="1 2">
    <name type="scientific">Comamonas testosteroni</name>
    <name type="common">Pseudomonas testosteroni</name>
    <dbReference type="NCBI Taxonomy" id="285"/>
    <lineage>
        <taxon>Bacteria</taxon>
        <taxon>Pseudomonadati</taxon>
        <taxon>Pseudomonadota</taxon>
        <taxon>Betaproteobacteria</taxon>
        <taxon>Burkholderiales</taxon>
        <taxon>Comamonadaceae</taxon>
        <taxon>Comamonas</taxon>
    </lineage>
</organism>
<reference evidence="1 2" key="1">
    <citation type="submission" date="2013-09" db="EMBL/GenBank/DDBJ databases">
        <title>High correlation between genotypes and phenotypes of environmental bacteria Comamonas testosteroni strains.</title>
        <authorList>
            <person name="Liu L."/>
            <person name="Zhu W."/>
            <person name="Xia X."/>
            <person name="Xu B."/>
            <person name="Luo M."/>
            <person name="Wang G."/>
        </authorList>
    </citation>
    <scope>NUCLEOTIDE SEQUENCE [LARGE SCALE GENOMIC DNA]</scope>
    <source>
        <strain evidence="1 2">JL40</strain>
    </source>
</reference>
<dbReference type="Proteomes" id="UP000029553">
    <property type="component" value="Unassembled WGS sequence"/>
</dbReference>
<dbReference type="EMBL" id="AWOR01000067">
    <property type="protein sequence ID" value="KGH27006.1"/>
    <property type="molecule type" value="Genomic_DNA"/>
</dbReference>
<evidence type="ECO:0000313" key="1">
    <source>
        <dbReference type="EMBL" id="KGH27006.1"/>
    </source>
</evidence>
<name>A0A096F9I6_COMTE</name>
<protein>
    <submittedName>
        <fullName evidence="1">Uncharacterized protein</fullName>
    </submittedName>
</protein>
<comment type="caution">
    <text evidence="1">The sequence shown here is derived from an EMBL/GenBank/DDBJ whole genome shotgun (WGS) entry which is preliminary data.</text>
</comment>
<accession>A0A096F9I6</accession>
<proteinExistence type="predicted"/>
<gene>
    <name evidence="1" type="ORF">P353_19655</name>
</gene>